<evidence type="ECO:0000313" key="5">
    <source>
        <dbReference type="Proteomes" id="UP000485058"/>
    </source>
</evidence>
<feature type="non-terminal residue" evidence="4">
    <location>
        <position position="97"/>
    </location>
</feature>
<dbReference type="PROSITE" id="PS50088">
    <property type="entry name" value="ANK_REPEAT"/>
    <property type="match status" value="1"/>
</dbReference>
<dbReference type="InterPro" id="IPR002110">
    <property type="entry name" value="Ankyrin_rpt"/>
</dbReference>
<keyword evidence="2 3" id="KW-0040">ANK repeat</keyword>
<dbReference type="AlphaFoldDB" id="A0A699ZKS1"/>
<name>A0A699ZKS1_HAELA</name>
<evidence type="ECO:0000256" key="3">
    <source>
        <dbReference type="PROSITE-ProRule" id="PRU00023"/>
    </source>
</evidence>
<dbReference type="SUPFAM" id="SSF48403">
    <property type="entry name" value="Ankyrin repeat"/>
    <property type="match status" value="1"/>
</dbReference>
<evidence type="ECO:0000256" key="2">
    <source>
        <dbReference type="ARBA" id="ARBA00023043"/>
    </source>
</evidence>
<dbReference type="InterPro" id="IPR050745">
    <property type="entry name" value="Multifunctional_regulatory"/>
</dbReference>
<feature type="repeat" description="ANK" evidence="3">
    <location>
        <begin position="37"/>
        <end position="69"/>
    </location>
</feature>
<comment type="caution">
    <text evidence="4">The sequence shown here is derived from an EMBL/GenBank/DDBJ whole genome shotgun (WGS) entry which is preliminary data.</text>
</comment>
<accession>A0A699ZKS1</accession>
<dbReference type="Proteomes" id="UP000485058">
    <property type="component" value="Unassembled WGS sequence"/>
</dbReference>
<proteinExistence type="predicted"/>
<dbReference type="InterPro" id="IPR036770">
    <property type="entry name" value="Ankyrin_rpt-contain_sf"/>
</dbReference>
<dbReference type="EMBL" id="BLLF01000986">
    <property type="protein sequence ID" value="GFH16372.1"/>
    <property type="molecule type" value="Genomic_DNA"/>
</dbReference>
<evidence type="ECO:0000313" key="4">
    <source>
        <dbReference type="EMBL" id="GFH16372.1"/>
    </source>
</evidence>
<dbReference type="PANTHER" id="PTHR24189">
    <property type="entry name" value="MYOTROPHIN"/>
    <property type="match status" value="1"/>
</dbReference>
<keyword evidence="1" id="KW-0677">Repeat</keyword>
<reference evidence="4 5" key="1">
    <citation type="submission" date="2020-02" db="EMBL/GenBank/DDBJ databases">
        <title>Draft genome sequence of Haematococcus lacustris strain NIES-144.</title>
        <authorList>
            <person name="Morimoto D."/>
            <person name="Nakagawa S."/>
            <person name="Yoshida T."/>
            <person name="Sawayama S."/>
        </authorList>
    </citation>
    <scope>NUCLEOTIDE SEQUENCE [LARGE SCALE GENOMIC DNA]</scope>
    <source>
        <strain evidence="4 5">NIES-144</strain>
    </source>
</reference>
<dbReference type="SMART" id="SM00248">
    <property type="entry name" value="ANK"/>
    <property type="match status" value="1"/>
</dbReference>
<protein>
    <submittedName>
        <fullName evidence="4">ANK_REP_REGION domain-containing protein</fullName>
    </submittedName>
</protein>
<sequence length="97" mass="10328">MSSDRKSYKLQIYEAAEASDDALLEVRSSHKESEDNDGCTPLIVAAANNCLTCVRLLLEHGAKVNAMSAGEEGGTALHHAARMGGEYGAVCKLLYAK</sequence>
<dbReference type="Gene3D" id="1.25.40.20">
    <property type="entry name" value="Ankyrin repeat-containing domain"/>
    <property type="match status" value="1"/>
</dbReference>
<dbReference type="PANTHER" id="PTHR24189:SF50">
    <property type="entry name" value="ANKYRIN REPEAT AND SOCS BOX PROTEIN 2"/>
    <property type="match status" value="1"/>
</dbReference>
<dbReference type="Pfam" id="PF12796">
    <property type="entry name" value="Ank_2"/>
    <property type="match status" value="1"/>
</dbReference>
<evidence type="ECO:0000256" key="1">
    <source>
        <dbReference type="ARBA" id="ARBA00022737"/>
    </source>
</evidence>
<gene>
    <name evidence="4" type="ORF">HaLaN_12776</name>
</gene>
<dbReference type="PROSITE" id="PS50297">
    <property type="entry name" value="ANK_REP_REGION"/>
    <property type="match status" value="1"/>
</dbReference>
<organism evidence="4 5">
    <name type="scientific">Haematococcus lacustris</name>
    <name type="common">Green alga</name>
    <name type="synonym">Haematococcus pluvialis</name>
    <dbReference type="NCBI Taxonomy" id="44745"/>
    <lineage>
        <taxon>Eukaryota</taxon>
        <taxon>Viridiplantae</taxon>
        <taxon>Chlorophyta</taxon>
        <taxon>core chlorophytes</taxon>
        <taxon>Chlorophyceae</taxon>
        <taxon>CS clade</taxon>
        <taxon>Chlamydomonadales</taxon>
        <taxon>Haematococcaceae</taxon>
        <taxon>Haematococcus</taxon>
    </lineage>
</organism>
<keyword evidence="5" id="KW-1185">Reference proteome</keyword>